<protein>
    <recommendedName>
        <fullName evidence="4">DUF4389 domain-containing protein</fullName>
    </recommendedName>
</protein>
<sequence>MSNQIITEISVDLDNRDKNTALFRIFLAVPVLIFLSSFAAFADDAMGWIGGFLVLPVVLSLLFRNVYPSYVLAFNKAFLELDNRVTAYLLVLTDDYPSIEANQKVRLTYPEIDGGRKLSPWMPLVKWFLAIPLFLLGLIYAIYLLALTLIAWFTVVTKGYYPADKAEEVVKVIAYWNRLYGYAVLLITDEYPSFSLS</sequence>
<keyword evidence="1" id="KW-0812">Transmembrane</keyword>
<dbReference type="KEGG" id="nhi:B1s21160_01540"/>
<evidence type="ECO:0000313" key="2">
    <source>
        <dbReference type="EMBL" id="ASY13041.1"/>
    </source>
</evidence>
<evidence type="ECO:0008006" key="4">
    <source>
        <dbReference type="Google" id="ProtNLM"/>
    </source>
</evidence>
<evidence type="ECO:0000256" key="1">
    <source>
        <dbReference type="SAM" id="Phobius"/>
    </source>
</evidence>
<gene>
    <name evidence="2" type="ORF">B1s21160_01540</name>
</gene>
<feature type="transmembrane region" description="Helical" evidence="1">
    <location>
        <begin position="127"/>
        <end position="153"/>
    </location>
</feature>
<evidence type="ECO:0000313" key="3">
    <source>
        <dbReference type="Proteomes" id="UP000217171"/>
    </source>
</evidence>
<proteinExistence type="predicted"/>
<name>A0A249K8A9_9ACTN</name>
<keyword evidence="3" id="KW-1185">Reference proteome</keyword>
<dbReference type="RefSeq" id="WP_095672121.1">
    <property type="nucleotide sequence ID" value="NZ_CP016771.1"/>
</dbReference>
<dbReference type="EMBL" id="CP016771">
    <property type="protein sequence ID" value="ASY13041.1"/>
    <property type="molecule type" value="Genomic_DNA"/>
</dbReference>
<keyword evidence="1" id="KW-0472">Membrane</keyword>
<accession>A0A249K8A9</accession>
<dbReference type="Proteomes" id="UP000217171">
    <property type="component" value="Chromosome"/>
</dbReference>
<keyword evidence="1" id="KW-1133">Transmembrane helix</keyword>
<dbReference type="OrthoDB" id="156718at2"/>
<feature type="transmembrane region" description="Helical" evidence="1">
    <location>
        <begin position="21"/>
        <end position="42"/>
    </location>
</feature>
<dbReference type="AlphaFoldDB" id="A0A249K8A9"/>
<feature type="transmembrane region" description="Helical" evidence="1">
    <location>
        <begin position="48"/>
        <end position="67"/>
    </location>
</feature>
<reference evidence="2 3" key="1">
    <citation type="submission" date="2016-07" db="EMBL/GenBank/DDBJ databases">
        <title>High microdiversification within the ubiquitous acI lineage of Actinobacteria.</title>
        <authorList>
            <person name="Neuenschwander S.M."/>
            <person name="Salcher M."/>
            <person name="Ghai R."/>
            <person name="Pernthaler J."/>
        </authorList>
    </citation>
    <scope>NUCLEOTIDE SEQUENCE [LARGE SCALE GENOMIC DNA]</scope>
    <source>
        <strain evidence="2">MMS-21-160</strain>
    </source>
</reference>
<organism evidence="2 3">
    <name type="scientific">Candidatus Nanopelagicus hibericus</name>
    <dbReference type="NCBI Taxonomy" id="1884915"/>
    <lineage>
        <taxon>Bacteria</taxon>
        <taxon>Bacillati</taxon>
        <taxon>Actinomycetota</taxon>
        <taxon>Actinomycetes</taxon>
        <taxon>Candidatus Nanopelagicales</taxon>
        <taxon>Candidatus Nanopelagicaceae</taxon>
        <taxon>Candidatus Nanopelagicus</taxon>
    </lineage>
</organism>